<reference evidence="5 6" key="1">
    <citation type="submission" date="2018-10" db="EMBL/GenBank/DDBJ databases">
        <title>Histidinibacterium lentulum gen. nov., sp. nov., a marine bacterium from the culture broth of Picochlorum sp. 122.</title>
        <authorList>
            <person name="Wang G."/>
        </authorList>
    </citation>
    <scope>NUCLEOTIDE SEQUENCE [LARGE SCALE GENOMIC DNA]</scope>
    <source>
        <strain evidence="5 6">B17</strain>
    </source>
</reference>
<gene>
    <name evidence="5" type="ORF">EAT49_17490</name>
</gene>
<name>A0A3N2QSS6_9RHOB</name>
<organism evidence="5 6">
    <name type="scientific">Histidinibacterium lentulum</name>
    <dbReference type="NCBI Taxonomy" id="2480588"/>
    <lineage>
        <taxon>Bacteria</taxon>
        <taxon>Pseudomonadati</taxon>
        <taxon>Pseudomonadota</taxon>
        <taxon>Alphaproteobacteria</taxon>
        <taxon>Rhodobacterales</taxon>
        <taxon>Paracoccaceae</taxon>
        <taxon>Histidinibacterium</taxon>
    </lineage>
</organism>
<dbReference type="Pfam" id="PF00392">
    <property type="entry name" value="GntR"/>
    <property type="match status" value="1"/>
</dbReference>
<dbReference type="InterPro" id="IPR011711">
    <property type="entry name" value="GntR_C"/>
</dbReference>
<evidence type="ECO:0000313" key="5">
    <source>
        <dbReference type="EMBL" id="ROT98065.1"/>
    </source>
</evidence>
<evidence type="ECO:0000256" key="1">
    <source>
        <dbReference type="ARBA" id="ARBA00023015"/>
    </source>
</evidence>
<dbReference type="PRINTS" id="PR00035">
    <property type="entry name" value="HTHGNTR"/>
</dbReference>
<dbReference type="EMBL" id="RDRB01000010">
    <property type="protein sequence ID" value="ROT98065.1"/>
    <property type="molecule type" value="Genomic_DNA"/>
</dbReference>
<accession>A0A3N2QSS6</accession>
<feature type="domain" description="HTH gntR-type" evidence="4">
    <location>
        <begin position="1"/>
        <end position="67"/>
    </location>
</feature>
<dbReference type="PANTHER" id="PTHR43537">
    <property type="entry name" value="TRANSCRIPTIONAL REGULATOR, GNTR FAMILY"/>
    <property type="match status" value="1"/>
</dbReference>
<evidence type="ECO:0000313" key="6">
    <source>
        <dbReference type="Proteomes" id="UP000268016"/>
    </source>
</evidence>
<evidence type="ECO:0000259" key="4">
    <source>
        <dbReference type="PROSITE" id="PS50949"/>
    </source>
</evidence>
<dbReference type="InterPro" id="IPR000524">
    <property type="entry name" value="Tscrpt_reg_HTH_GntR"/>
</dbReference>
<dbReference type="Proteomes" id="UP000268016">
    <property type="component" value="Unassembled WGS sequence"/>
</dbReference>
<dbReference type="InterPro" id="IPR008920">
    <property type="entry name" value="TF_FadR/GntR_C"/>
</dbReference>
<keyword evidence="3" id="KW-0804">Transcription</keyword>
<dbReference type="AlphaFoldDB" id="A0A3N2QSS6"/>
<dbReference type="SMART" id="SM00345">
    <property type="entry name" value="HTH_GNTR"/>
    <property type="match status" value="1"/>
</dbReference>
<dbReference type="PROSITE" id="PS50949">
    <property type="entry name" value="HTH_GNTR"/>
    <property type="match status" value="1"/>
</dbReference>
<dbReference type="GO" id="GO:0003700">
    <property type="term" value="F:DNA-binding transcription factor activity"/>
    <property type="evidence" value="ECO:0007669"/>
    <property type="project" value="InterPro"/>
</dbReference>
<proteinExistence type="predicted"/>
<dbReference type="InterPro" id="IPR036390">
    <property type="entry name" value="WH_DNA-bd_sf"/>
</dbReference>
<dbReference type="InterPro" id="IPR036388">
    <property type="entry name" value="WH-like_DNA-bd_sf"/>
</dbReference>
<dbReference type="Pfam" id="PF07729">
    <property type="entry name" value="FCD"/>
    <property type="match status" value="1"/>
</dbReference>
<sequence length="237" mass="26948">MQVAEALKDMVVTEGWQPGDRLPGEAELMERFGMAKGTIREAMRLLEAQGLVKSRTGPGGGSFVHEVSRERAKALLGNYFYFKSLTIDDIYRLRRALEPELAADLAGRLTAETLARLEANIAEYDHPADSPEEEREQHVASLRFHAILAEQSDNPLLGFIMDFMVNLLSDLTVYRALYAPPNRELWEKGRDYQLRLIEALKEGDARAARAIMRAHMDTAWRLMRGQEAQMQKRFIRG</sequence>
<keyword evidence="2" id="KW-0238">DNA-binding</keyword>
<dbReference type="GO" id="GO:0003677">
    <property type="term" value="F:DNA binding"/>
    <property type="evidence" value="ECO:0007669"/>
    <property type="project" value="UniProtKB-KW"/>
</dbReference>
<dbReference type="SUPFAM" id="SSF48008">
    <property type="entry name" value="GntR ligand-binding domain-like"/>
    <property type="match status" value="1"/>
</dbReference>
<dbReference type="SUPFAM" id="SSF46785">
    <property type="entry name" value="Winged helix' DNA-binding domain"/>
    <property type="match status" value="1"/>
</dbReference>
<dbReference type="RefSeq" id="WP_123643604.1">
    <property type="nucleotide sequence ID" value="NZ_ML119090.1"/>
</dbReference>
<keyword evidence="6" id="KW-1185">Reference proteome</keyword>
<evidence type="ECO:0000256" key="3">
    <source>
        <dbReference type="ARBA" id="ARBA00023163"/>
    </source>
</evidence>
<dbReference type="Gene3D" id="1.20.120.530">
    <property type="entry name" value="GntR ligand-binding domain-like"/>
    <property type="match status" value="1"/>
</dbReference>
<keyword evidence="1" id="KW-0805">Transcription regulation</keyword>
<evidence type="ECO:0000256" key="2">
    <source>
        <dbReference type="ARBA" id="ARBA00023125"/>
    </source>
</evidence>
<dbReference type="SMART" id="SM00895">
    <property type="entry name" value="FCD"/>
    <property type="match status" value="1"/>
</dbReference>
<comment type="caution">
    <text evidence="5">The sequence shown here is derived from an EMBL/GenBank/DDBJ whole genome shotgun (WGS) entry which is preliminary data.</text>
</comment>
<dbReference type="PANTHER" id="PTHR43537:SF5">
    <property type="entry name" value="UXU OPERON TRANSCRIPTIONAL REGULATOR"/>
    <property type="match status" value="1"/>
</dbReference>
<dbReference type="Gene3D" id="1.10.10.10">
    <property type="entry name" value="Winged helix-like DNA-binding domain superfamily/Winged helix DNA-binding domain"/>
    <property type="match status" value="1"/>
</dbReference>
<dbReference type="CDD" id="cd07377">
    <property type="entry name" value="WHTH_GntR"/>
    <property type="match status" value="1"/>
</dbReference>
<protein>
    <submittedName>
        <fullName evidence="5">FadR family transcriptional regulator</fullName>
    </submittedName>
</protein>
<dbReference type="OrthoDB" id="9028214at2"/>